<keyword evidence="3" id="KW-0805">Transcription regulation</keyword>
<comment type="caution">
    <text evidence="9">The sequence shown here is derived from an EMBL/GenBank/DDBJ whole genome shotgun (WGS) entry which is preliminary data.</text>
</comment>
<dbReference type="Pfam" id="PF00847">
    <property type="entry name" value="AP2"/>
    <property type="match status" value="1"/>
</dbReference>
<organism evidence="9 10">
    <name type="scientific">Brassica rapa subsp. trilocularis</name>
    <dbReference type="NCBI Taxonomy" id="1813537"/>
    <lineage>
        <taxon>Eukaryota</taxon>
        <taxon>Viridiplantae</taxon>
        <taxon>Streptophyta</taxon>
        <taxon>Embryophyta</taxon>
        <taxon>Tracheophyta</taxon>
        <taxon>Spermatophyta</taxon>
        <taxon>Magnoliopsida</taxon>
        <taxon>eudicotyledons</taxon>
        <taxon>Gunneridae</taxon>
        <taxon>Pentapetalae</taxon>
        <taxon>rosids</taxon>
        <taxon>malvids</taxon>
        <taxon>Brassicales</taxon>
        <taxon>Brassicaceae</taxon>
        <taxon>Brassiceae</taxon>
        <taxon>Brassica</taxon>
    </lineage>
</organism>
<dbReference type="PANTHER" id="PTHR31677:SF152">
    <property type="entry name" value="AP2_ERF DOMAIN-CONTAINING PROTEIN"/>
    <property type="match status" value="1"/>
</dbReference>
<comment type="similarity">
    <text evidence="7">Belongs to the AP2/ERF transcription factor family. ERF subfamily.</text>
</comment>
<accession>A0ABQ7KMK9</accession>
<evidence type="ECO:0000256" key="5">
    <source>
        <dbReference type="ARBA" id="ARBA00023163"/>
    </source>
</evidence>
<dbReference type="InterPro" id="IPR001471">
    <property type="entry name" value="AP2/ERF_dom"/>
</dbReference>
<protein>
    <recommendedName>
        <fullName evidence="8">AP2/ERF domain-containing protein</fullName>
    </recommendedName>
</protein>
<name>A0ABQ7KMK9_BRACM</name>
<evidence type="ECO:0000256" key="6">
    <source>
        <dbReference type="ARBA" id="ARBA00023242"/>
    </source>
</evidence>
<dbReference type="Proteomes" id="UP000823674">
    <property type="component" value="Chromosome A10"/>
</dbReference>
<gene>
    <name evidence="9" type="primary">A10p002510.1_BraROA</name>
    <name evidence="9" type="ORF">IGI04_039352</name>
</gene>
<keyword evidence="2" id="KW-0936">Ethylene signaling pathway</keyword>
<keyword evidence="4" id="KW-0238">DNA-binding</keyword>
<sequence>MSPRLENVGHADAAGGKVKEVHYRGVRKRPWGRYAAEIRDPGKKTRVWLGTFDTAEEAARAYDSAAREFRGSKATTNFPFSGGVDAGNAFGFGTHVTAREGVCGNNNVSGVLAPKVTGFFLDLPHATASREELVRGFPVRFEPMEMGLSIGLRTTVEVKRDAADYKLGRDLNLELSLAPSMDV</sequence>
<dbReference type="PRINTS" id="PR00367">
    <property type="entry name" value="ETHRSPELEMNT"/>
</dbReference>
<dbReference type="CDD" id="cd00018">
    <property type="entry name" value="AP2"/>
    <property type="match status" value="1"/>
</dbReference>
<dbReference type="PANTHER" id="PTHR31677">
    <property type="entry name" value="AP2 DOMAIN CLASS TRANSCRIPTION FACTOR"/>
    <property type="match status" value="1"/>
</dbReference>
<dbReference type="Gene3D" id="3.30.730.10">
    <property type="entry name" value="AP2/ERF domain"/>
    <property type="match status" value="1"/>
</dbReference>
<dbReference type="InterPro" id="IPR036955">
    <property type="entry name" value="AP2/ERF_dom_sf"/>
</dbReference>
<evidence type="ECO:0000256" key="2">
    <source>
        <dbReference type="ARBA" id="ARBA00022745"/>
    </source>
</evidence>
<dbReference type="SUPFAM" id="SSF54171">
    <property type="entry name" value="DNA-binding domain"/>
    <property type="match status" value="1"/>
</dbReference>
<keyword evidence="6" id="KW-0539">Nucleus</keyword>
<dbReference type="PROSITE" id="PS51032">
    <property type="entry name" value="AP2_ERF"/>
    <property type="match status" value="1"/>
</dbReference>
<evidence type="ECO:0000259" key="8">
    <source>
        <dbReference type="PROSITE" id="PS51032"/>
    </source>
</evidence>
<dbReference type="EMBL" id="JADBGQ010000010">
    <property type="protein sequence ID" value="KAG5374756.1"/>
    <property type="molecule type" value="Genomic_DNA"/>
</dbReference>
<feature type="domain" description="AP2/ERF" evidence="8">
    <location>
        <begin position="22"/>
        <end position="79"/>
    </location>
</feature>
<evidence type="ECO:0000313" key="9">
    <source>
        <dbReference type="EMBL" id="KAG5374756.1"/>
    </source>
</evidence>
<keyword evidence="5" id="KW-0804">Transcription</keyword>
<dbReference type="SMART" id="SM00380">
    <property type="entry name" value="AP2"/>
    <property type="match status" value="1"/>
</dbReference>
<evidence type="ECO:0000256" key="7">
    <source>
        <dbReference type="ARBA" id="ARBA00024343"/>
    </source>
</evidence>
<dbReference type="InterPro" id="IPR016177">
    <property type="entry name" value="DNA-bd_dom_sf"/>
</dbReference>
<keyword evidence="10" id="KW-1185">Reference proteome</keyword>
<evidence type="ECO:0000313" key="10">
    <source>
        <dbReference type="Proteomes" id="UP000823674"/>
    </source>
</evidence>
<proteinExistence type="inferred from homology"/>
<comment type="subcellular location">
    <subcellularLocation>
        <location evidence="1">Nucleus</location>
    </subcellularLocation>
</comment>
<evidence type="ECO:0000256" key="1">
    <source>
        <dbReference type="ARBA" id="ARBA00004123"/>
    </source>
</evidence>
<evidence type="ECO:0000256" key="3">
    <source>
        <dbReference type="ARBA" id="ARBA00023015"/>
    </source>
</evidence>
<reference evidence="9 10" key="1">
    <citation type="submission" date="2021-03" db="EMBL/GenBank/DDBJ databases">
        <authorList>
            <person name="King G.J."/>
            <person name="Bancroft I."/>
            <person name="Baten A."/>
            <person name="Bloomfield J."/>
            <person name="Borpatragohain P."/>
            <person name="He Z."/>
            <person name="Irish N."/>
            <person name="Irwin J."/>
            <person name="Liu K."/>
            <person name="Mauleon R.P."/>
            <person name="Moore J."/>
            <person name="Morris R."/>
            <person name="Ostergaard L."/>
            <person name="Wang B."/>
            <person name="Wells R."/>
        </authorList>
    </citation>
    <scope>NUCLEOTIDE SEQUENCE [LARGE SCALE GENOMIC DNA]</scope>
    <source>
        <strain evidence="9">R-o-18</strain>
        <tissue evidence="9">Leaf</tissue>
    </source>
</reference>
<evidence type="ECO:0000256" key="4">
    <source>
        <dbReference type="ARBA" id="ARBA00023125"/>
    </source>
</evidence>